<organism evidence="2 3">
    <name type="scientific">Candidatus Phytoplasma asteris</name>
    <dbReference type="NCBI Taxonomy" id="85620"/>
    <lineage>
        <taxon>Bacteria</taxon>
        <taxon>Bacillati</taxon>
        <taxon>Mycoplasmatota</taxon>
        <taxon>Mollicutes</taxon>
        <taxon>Acholeplasmatales</taxon>
        <taxon>Acholeplasmataceae</taxon>
        <taxon>Candidatus Phytoplasma</taxon>
        <taxon>16SrI (Aster yellows group)</taxon>
    </lineage>
</organism>
<evidence type="ECO:0000313" key="3">
    <source>
        <dbReference type="Proteomes" id="UP001483898"/>
    </source>
</evidence>
<keyword evidence="3" id="KW-1185">Reference proteome</keyword>
<dbReference type="Proteomes" id="UP001483898">
    <property type="component" value="Chromosome"/>
</dbReference>
<feature type="transmembrane region" description="Helical" evidence="1">
    <location>
        <begin position="12"/>
        <end position="29"/>
    </location>
</feature>
<evidence type="ECO:0000313" key="2">
    <source>
        <dbReference type="EMBL" id="WZX02440.1"/>
    </source>
</evidence>
<reference evidence="2" key="1">
    <citation type="submission" date="2023-06" db="EMBL/GenBank/DDBJ databases">
        <title>Complete Genome of Candidatus Phytoplasma asteris M8.</title>
        <authorList>
            <person name="Toth R."/>
            <person name="Ilic A.-M."/>
            <person name="Huettel B."/>
            <person name="Duduk B."/>
            <person name="Kube M."/>
        </authorList>
    </citation>
    <scope>NUCLEOTIDE SEQUENCE [LARGE SCALE GENOMIC DNA]</scope>
    <source>
        <strain evidence="2">M8</strain>
    </source>
</reference>
<keyword evidence="1" id="KW-0812">Transmembrane</keyword>
<keyword evidence="1" id="KW-1133">Transmembrane helix</keyword>
<keyword evidence="1" id="KW-0472">Membrane</keyword>
<sequence>MQKSINLKNKWQLFFAVLKVFVCIFFVKVKINYFSNKHFCLYFKDL</sequence>
<dbReference type="EMBL" id="CP128414">
    <property type="protein sequence ID" value="WZX02440.1"/>
    <property type="molecule type" value="Genomic_DNA"/>
</dbReference>
<proteinExistence type="predicted"/>
<gene>
    <name evidence="2" type="ORF">QN326_04570</name>
</gene>
<accession>A0ABZ3CF26</accession>
<protein>
    <submittedName>
        <fullName evidence="2">Uncharacterized protein</fullName>
    </submittedName>
</protein>
<name>A0ABZ3CF26_9MOLU</name>
<evidence type="ECO:0000256" key="1">
    <source>
        <dbReference type="SAM" id="Phobius"/>
    </source>
</evidence>